<name>A0A1L1PSA4_HYDIT</name>
<dbReference type="AlphaFoldDB" id="A0A1L1PSA4"/>
<proteinExistence type="predicted"/>
<keyword evidence="3" id="KW-1185">Reference proteome</keyword>
<dbReference type="EMBL" id="CCAE010000011">
    <property type="protein sequence ID" value="CDN87481.1"/>
    <property type="molecule type" value="Genomic_DNA"/>
</dbReference>
<evidence type="ECO:0000313" key="2">
    <source>
        <dbReference type="EMBL" id="CDN87481.1"/>
    </source>
</evidence>
<evidence type="ECO:0000313" key="3">
    <source>
        <dbReference type="Proteomes" id="UP000028878"/>
    </source>
</evidence>
<sequence length="39" mass="4234">MATKKRAVSKSAATKGKGRLKKGFRYAKGGRIVKAKAKR</sequence>
<feature type="region of interest" description="Disordered" evidence="1">
    <location>
        <begin position="1"/>
        <end position="21"/>
    </location>
</feature>
<organism evidence="2 3">
    <name type="scientific">Hydrogenophaga intermedia</name>
    <dbReference type="NCBI Taxonomy" id="65786"/>
    <lineage>
        <taxon>Bacteria</taxon>
        <taxon>Pseudomonadati</taxon>
        <taxon>Pseudomonadota</taxon>
        <taxon>Betaproteobacteria</taxon>
        <taxon>Burkholderiales</taxon>
        <taxon>Comamonadaceae</taxon>
        <taxon>Hydrogenophaga</taxon>
    </lineage>
</organism>
<reference evidence="3" key="1">
    <citation type="submission" date="2014-11" db="EMBL/GenBank/DDBJ databases">
        <title>Draft genome sequence of Hydrogenophaga intermedia S1.</title>
        <authorList>
            <person name="Gan H.M."/>
            <person name="Chew T.H."/>
            <person name="Stolz A."/>
        </authorList>
    </citation>
    <scope>NUCLEOTIDE SEQUENCE [LARGE SCALE GENOMIC DNA]</scope>
    <source>
        <strain evidence="3">S1</strain>
    </source>
</reference>
<dbReference type="Proteomes" id="UP000028878">
    <property type="component" value="Unassembled WGS sequence"/>
</dbReference>
<accession>A0A1L1PSA4</accession>
<protein>
    <submittedName>
        <fullName evidence="2">Uncharacterized protein</fullName>
    </submittedName>
</protein>
<evidence type="ECO:0000256" key="1">
    <source>
        <dbReference type="SAM" id="MobiDB-lite"/>
    </source>
</evidence>
<gene>
    <name evidence="2" type="ORF">BN948_01903</name>
</gene>